<dbReference type="SUPFAM" id="SSF53822">
    <property type="entry name" value="Periplasmic binding protein-like I"/>
    <property type="match status" value="1"/>
</dbReference>
<gene>
    <name evidence="5" type="ORF">D5H75_03565</name>
</gene>
<dbReference type="SUPFAM" id="SSF47413">
    <property type="entry name" value="lambda repressor-like DNA-binding domains"/>
    <property type="match status" value="1"/>
</dbReference>
<dbReference type="InterPro" id="IPR028082">
    <property type="entry name" value="Peripla_BP_I"/>
</dbReference>
<dbReference type="Gene3D" id="3.40.50.2300">
    <property type="match status" value="2"/>
</dbReference>
<dbReference type="Proteomes" id="UP000265768">
    <property type="component" value="Unassembled WGS sequence"/>
</dbReference>
<organism evidence="5 6">
    <name type="scientific">Bailinhaonella thermotolerans</name>
    <dbReference type="NCBI Taxonomy" id="1070861"/>
    <lineage>
        <taxon>Bacteria</taxon>
        <taxon>Bacillati</taxon>
        <taxon>Actinomycetota</taxon>
        <taxon>Actinomycetes</taxon>
        <taxon>Streptosporangiales</taxon>
        <taxon>Streptosporangiaceae</taxon>
        <taxon>Bailinhaonella</taxon>
    </lineage>
</organism>
<dbReference type="PANTHER" id="PTHR30146">
    <property type="entry name" value="LACI-RELATED TRANSCRIPTIONAL REPRESSOR"/>
    <property type="match status" value="1"/>
</dbReference>
<dbReference type="GO" id="GO:0000976">
    <property type="term" value="F:transcription cis-regulatory region binding"/>
    <property type="evidence" value="ECO:0007669"/>
    <property type="project" value="TreeGrafter"/>
</dbReference>
<dbReference type="CDD" id="cd06267">
    <property type="entry name" value="PBP1_LacI_sugar_binding-like"/>
    <property type="match status" value="1"/>
</dbReference>
<feature type="domain" description="HTH lacI-type" evidence="4">
    <location>
        <begin position="8"/>
        <end position="64"/>
    </location>
</feature>
<name>A0A3A4B3W9_9ACTN</name>
<dbReference type="AlphaFoldDB" id="A0A3A4B3W9"/>
<dbReference type="PROSITE" id="PS50932">
    <property type="entry name" value="HTH_LACI_2"/>
    <property type="match status" value="1"/>
</dbReference>
<sequence length="329" mass="35750">MAASRRRVTSADVAREAGVSQTTVSYVLNNTSYQRISPETRQRVLAVAERLGYTPSPSARNLRRGRNDVVLLWVKNLPLGPSAVELLERLTDLMEVHGLTVVTRIERERPIAALWRELIPAAIVLFAELSEDDRAEMEAMGVPVVDAWLDDRGPDSVRRSRTQAEVGRLQVRHLAGAGHVRLGYAAPDDARLRALLELRLAGVRQACAGRGLPEPDVREVRPEAGQAAEVIRHWRAAGVTGVCAYNDEVAFALLAGLRLVGLTAPGDLAVIGVDDIPLARLATPPLTTVRQDIRVLAGHLVRQILRALGRPAPEVPASPLAELVVRESA</sequence>
<dbReference type="RefSeq" id="WP_119924834.1">
    <property type="nucleotide sequence ID" value="NZ_QZEY01000001.1"/>
</dbReference>
<keyword evidence="3" id="KW-0804">Transcription</keyword>
<dbReference type="Pfam" id="PF00356">
    <property type="entry name" value="LacI"/>
    <property type="match status" value="1"/>
</dbReference>
<evidence type="ECO:0000313" key="5">
    <source>
        <dbReference type="EMBL" id="RJL35861.1"/>
    </source>
</evidence>
<dbReference type="GO" id="GO:0003700">
    <property type="term" value="F:DNA-binding transcription factor activity"/>
    <property type="evidence" value="ECO:0007669"/>
    <property type="project" value="TreeGrafter"/>
</dbReference>
<reference evidence="5 6" key="1">
    <citation type="submission" date="2018-09" db="EMBL/GenBank/DDBJ databases">
        <title>YIM 75507 draft genome.</title>
        <authorList>
            <person name="Tang S."/>
            <person name="Feng Y."/>
        </authorList>
    </citation>
    <scope>NUCLEOTIDE SEQUENCE [LARGE SCALE GENOMIC DNA]</scope>
    <source>
        <strain evidence="5 6">YIM 75507</strain>
    </source>
</reference>
<protein>
    <submittedName>
        <fullName evidence="5">LacI family transcriptional regulator</fullName>
    </submittedName>
</protein>
<proteinExistence type="predicted"/>
<dbReference type="InterPro" id="IPR046335">
    <property type="entry name" value="LacI/GalR-like_sensor"/>
</dbReference>
<evidence type="ECO:0000256" key="3">
    <source>
        <dbReference type="ARBA" id="ARBA00023163"/>
    </source>
</evidence>
<dbReference type="Pfam" id="PF13377">
    <property type="entry name" value="Peripla_BP_3"/>
    <property type="match status" value="1"/>
</dbReference>
<dbReference type="EMBL" id="QZEY01000001">
    <property type="protein sequence ID" value="RJL35861.1"/>
    <property type="molecule type" value="Genomic_DNA"/>
</dbReference>
<keyword evidence="6" id="KW-1185">Reference proteome</keyword>
<keyword evidence="2" id="KW-0238">DNA-binding</keyword>
<dbReference type="InterPro" id="IPR000843">
    <property type="entry name" value="HTH_LacI"/>
</dbReference>
<evidence type="ECO:0000256" key="2">
    <source>
        <dbReference type="ARBA" id="ARBA00023125"/>
    </source>
</evidence>
<dbReference type="Gene3D" id="1.10.260.40">
    <property type="entry name" value="lambda repressor-like DNA-binding domains"/>
    <property type="match status" value="1"/>
</dbReference>
<comment type="caution">
    <text evidence="5">The sequence shown here is derived from an EMBL/GenBank/DDBJ whole genome shotgun (WGS) entry which is preliminary data.</text>
</comment>
<dbReference type="InterPro" id="IPR010982">
    <property type="entry name" value="Lambda_DNA-bd_dom_sf"/>
</dbReference>
<evidence type="ECO:0000256" key="1">
    <source>
        <dbReference type="ARBA" id="ARBA00023015"/>
    </source>
</evidence>
<evidence type="ECO:0000313" key="6">
    <source>
        <dbReference type="Proteomes" id="UP000265768"/>
    </source>
</evidence>
<keyword evidence="1" id="KW-0805">Transcription regulation</keyword>
<dbReference type="CDD" id="cd01392">
    <property type="entry name" value="HTH_LacI"/>
    <property type="match status" value="1"/>
</dbReference>
<dbReference type="OrthoDB" id="3288692at2"/>
<evidence type="ECO:0000259" key="4">
    <source>
        <dbReference type="PROSITE" id="PS50932"/>
    </source>
</evidence>
<dbReference type="SMART" id="SM00354">
    <property type="entry name" value="HTH_LACI"/>
    <property type="match status" value="1"/>
</dbReference>
<dbReference type="PANTHER" id="PTHR30146:SF153">
    <property type="entry name" value="LACTOSE OPERON REPRESSOR"/>
    <property type="match status" value="1"/>
</dbReference>
<accession>A0A3A4B3W9</accession>